<keyword evidence="3" id="KW-0269">Exonuclease</keyword>
<organism evidence="5 6">
    <name type="scientific">Cellulomonas carbonis T26</name>
    <dbReference type="NCBI Taxonomy" id="947969"/>
    <lineage>
        <taxon>Bacteria</taxon>
        <taxon>Bacillati</taxon>
        <taxon>Actinomycetota</taxon>
        <taxon>Actinomycetes</taxon>
        <taxon>Micrococcales</taxon>
        <taxon>Cellulomonadaceae</taxon>
        <taxon>Cellulomonas</taxon>
    </lineage>
</organism>
<dbReference type="EMBL" id="AXCY01000070">
    <property type="protein sequence ID" value="KGM09926.1"/>
    <property type="molecule type" value="Genomic_DNA"/>
</dbReference>
<evidence type="ECO:0000256" key="3">
    <source>
        <dbReference type="ARBA" id="ARBA00022839"/>
    </source>
</evidence>
<dbReference type="PANTHER" id="PTHR30231:SF4">
    <property type="entry name" value="PROTEIN NEN2"/>
    <property type="match status" value="1"/>
</dbReference>
<dbReference type="CDD" id="cd06127">
    <property type="entry name" value="DEDDh"/>
    <property type="match status" value="1"/>
</dbReference>
<sequence length="241" mass="26427">MGWVDGPVMGFDTETTGVDVGTDRIVTAALVHREGTTTTVTSWLIDPGVEIPEAAAAIHGITTDHARRHGRPPRGALDQIAGMLADALLRGEPVVAFNASFDLSLLDAELRRHALPTLADRIARDVRVVLDPLVLDRAFDRYRRGKRRLGDLCAHYEVEQEDRLHTADVDVRATLDVLGALARCFPELAETDLDVLHERQVAAHRRWAAGYNLWRAEQGLPGPGAEGSWPMRVLEDVLVGA</sequence>
<name>A0A0A0BPR2_9CELL</name>
<evidence type="ECO:0000256" key="2">
    <source>
        <dbReference type="ARBA" id="ARBA00022801"/>
    </source>
</evidence>
<evidence type="ECO:0000256" key="1">
    <source>
        <dbReference type="ARBA" id="ARBA00022722"/>
    </source>
</evidence>
<dbReference type="SUPFAM" id="SSF53098">
    <property type="entry name" value="Ribonuclease H-like"/>
    <property type="match status" value="1"/>
</dbReference>
<dbReference type="RefSeq" id="WP_043607810.1">
    <property type="nucleotide sequence ID" value="NZ_AXCY01000070.1"/>
</dbReference>
<protein>
    <submittedName>
        <fullName evidence="5">DNA polymerase III subunit epsilon</fullName>
    </submittedName>
</protein>
<dbReference type="InterPro" id="IPR036397">
    <property type="entry name" value="RNaseH_sf"/>
</dbReference>
<dbReference type="OrthoDB" id="9791657at2"/>
<dbReference type="Proteomes" id="UP000029839">
    <property type="component" value="Unassembled WGS sequence"/>
</dbReference>
<evidence type="ECO:0000313" key="6">
    <source>
        <dbReference type="Proteomes" id="UP000029839"/>
    </source>
</evidence>
<accession>A0A0A0BPR2</accession>
<dbReference type="Gene3D" id="3.30.420.10">
    <property type="entry name" value="Ribonuclease H-like superfamily/Ribonuclease H"/>
    <property type="match status" value="1"/>
</dbReference>
<evidence type="ECO:0000313" key="5">
    <source>
        <dbReference type="EMBL" id="KGM09926.1"/>
    </source>
</evidence>
<comment type="caution">
    <text evidence="5">The sequence shown here is derived from an EMBL/GenBank/DDBJ whole genome shotgun (WGS) entry which is preliminary data.</text>
</comment>
<gene>
    <name evidence="5" type="ORF">N868_17565</name>
</gene>
<dbReference type="Pfam" id="PF00929">
    <property type="entry name" value="RNase_T"/>
    <property type="match status" value="1"/>
</dbReference>
<evidence type="ECO:0000259" key="4">
    <source>
        <dbReference type="SMART" id="SM00479"/>
    </source>
</evidence>
<feature type="domain" description="Exonuclease" evidence="4">
    <location>
        <begin position="7"/>
        <end position="187"/>
    </location>
</feature>
<dbReference type="InterPro" id="IPR012337">
    <property type="entry name" value="RNaseH-like_sf"/>
</dbReference>
<dbReference type="PANTHER" id="PTHR30231">
    <property type="entry name" value="DNA POLYMERASE III SUBUNIT EPSILON"/>
    <property type="match status" value="1"/>
</dbReference>
<reference evidence="5 6" key="1">
    <citation type="submission" date="2013-08" db="EMBL/GenBank/DDBJ databases">
        <title>Genome sequencing of Cellulomonas carbonis T26.</title>
        <authorList>
            <person name="Chen F."/>
            <person name="Li Y."/>
            <person name="Wang G."/>
        </authorList>
    </citation>
    <scope>NUCLEOTIDE SEQUENCE [LARGE SCALE GENOMIC DNA]</scope>
    <source>
        <strain evidence="5 6">T26</strain>
    </source>
</reference>
<dbReference type="GO" id="GO:0003676">
    <property type="term" value="F:nucleic acid binding"/>
    <property type="evidence" value="ECO:0007669"/>
    <property type="project" value="InterPro"/>
</dbReference>
<dbReference type="GO" id="GO:0008408">
    <property type="term" value="F:3'-5' exonuclease activity"/>
    <property type="evidence" value="ECO:0007669"/>
    <property type="project" value="TreeGrafter"/>
</dbReference>
<dbReference type="NCBIfam" id="NF005927">
    <property type="entry name" value="PRK07942.1"/>
    <property type="match status" value="1"/>
</dbReference>
<keyword evidence="2" id="KW-0378">Hydrolase</keyword>
<keyword evidence="6" id="KW-1185">Reference proteome</keyword>
<reference evidence="5 6" key="2">
    <citation type="journal article" date="2015" name="Stand. Genomic Sci.">
        <title>Draft genome sequence of Cellulomonas carbonis T26(T) and comparative analysis of six Cellulomonas genomes.</title>
        <authorList>
            <person name="Zhuang W."/>
            <person name="Zhang S."/>
            <person name="Xia X."/>
            <person name="Wang G."/>
        </authorList>
    </citation>
    <scope>NUCLEOTIDE SEQUENCE [LARGE SCALE GENOMIC DNA]</scope>
    <source>
        <strain evidence="5 6">T26</strain>
    </source>
</reference>
<dbReference type="SMART" id="SM00479">
    <property type="entry name" value="EXOIII"/>
    <property type="match status" value="1"/>
</dbReference>
<keyword evidence="1" id="KW-0540">Nuclease</keyword>
<dbReference type="AlphaFoldDB" id="A0A0A0BPR2"/>
<proteinExistence type="predicted"/>
<dbReference type="GO" id="GO:0005829">
    <property type="term" value="C:cytosol"/>
    <property type="evidence" value="ECO:0007669"/>
    <property type="project" value="TreeGrafter"/>
</dbReference>
<dbReference type="InterPro" id="IPR013520">
    <property type="entry name" value="Ribonucl_H"/>
</dbReference>